<dbReference type="InterPro" id="IPR039421">
    <property type="entry name" value="Type_1_exporter"/>
</dbReference>
<keyword evidence="5 7" id="KW-1133">Transmembrane helix</keyword>
<dbReference type="GO" id="GO:0005886">
    <property type="term" value="C:plasma membrane"/>
    <property type="evidence" value="ECO:0007669"/>
    <property type="project" value="UniProtKB-SubCell"/>
</dbReference>
<dbReference type="InterPro" id="IPR003593">
    <property type="entry name" value="AAA+_ATPase"/>
</dbReference>
<keyword evidence="2 7" id="KW-0812">Transmembrane</keyword>
<protein>
    <submittedName>
        <fullName evidence="10">ABC transporter related</fullName>
    </submittedName>
</protein>
<name>B8CZC5_HALOH</name>
<dbReference type="HOGENOM" id="CLU_000604_84_3_9"/>
<dbReference type="Gene3D" id="3.40.50.300">
    <property type="entry name" value="P-loop containing nucleotide triphosphate hydrolases"/>
    <property type="match status" value="1"/>
</dbReference>
<evidence type="ECO:0000256" key="4">
    <source>
        <dbReference type="ARBA" id="ARBA00022840"/>
    </source>
</evidence>
<dbReference type="PROSITE" id="PS00211">
    <property type="entry name" value="ABC_TRANSPORTER_1"/>
    <property type="match status" value="1"/>
</dbReference>
<feature type="domain" description="ABC transmembrane type-1" evidence="9">
    <location>
        <begin position="1"/>
        <end position="282"/>
    </location>
</feature>
<keyword evidence="6 7" id="KW-0472">Membrane</keyword>
<dbReference type="GO" id="GO:0005524">
    <property type="term" value="F:ATP binding"/>
    <property type="evidence" value="ECO:0007669"/>
    <property type="project" value="UniProtKB-KW"/>
</dbReference>
<dbReference type="CDD" id="cd18552">
    <property type="entry name" value="ABC_6TM_MsbA_like"/>
    <property type="match status" value="1"/>
</dbReference>
<dbReference type="AlphaFoldDB" id="B8CZC5"/>
<proteinExistence type="predicted"/>
<dbReference type="GO" id="GO:0016887">
    <property type="term" value="F:ATP hydrolysis activity"/>
    <property type="evidence" value="ECO:0007669"/>
    <property type="project" value="InterPro"/>
</dbReference>
<gene>
    <name evidence="10" type="ordered locus">Hore_18960</name>
</gene>
<dbReference type="GO" id="GO:0015421">
    <property type="term" value="F:ABC-type oligopeptide transporter activity"/>
    <property type="evidence" value="ECO:0007669"/>
    <property type="project" value="TreeGrafter"/>
</dbReference>
<dbReference type="SUPFAM" id="SSF52540">
    <property type="entry name" value="P-loop containing nucleoside triphosphate hydrolases"/>
    <property type="match status" value="1"/>
</dbReference>
<evidence type="ECO:0000259" key="8">
    <source>
        <dbReference type="PROSITE" id="PS50893"/>
    </source>
</evidence>
<dbReference type="Gene3D" id="1.20.1560.10">
    <property type="entry name" value="ABC transporter type 1, transmembrane domain"/>
    <property type="match status" value="1"/>
</dbReference>
<dbReference type="InterPro" id="IPR036640">
    <property type="entry name" value="ABC1_TM_sf"/>
</dbReference>
<reference evidence="10 11" key="1">
    <citation type="journal article" date="2009" name="PLoS ONE">
        <title>Genome analysis of the anaerobic thermohalophilic bacterium Halothermothrix orenii.</title>
        <authorList>
            <person name="Mavromatis K."/>
            <person name="Ivanova N."/>
            <person name="Anderson I."/>
            <person name="Lykidis A."/>
            <person name="Hooper S.D."/>
            <person name="Sun H."/>
            <person name="Kunin V."/>
            <person name="Lapidus A."/>
            <person name="Hugenholtz P."/>
            <person name="Patel B."/>
            <person name="Kyrpides N.C."/>
        </authorList>
    </citation>
    <scope>NUCLEOTIDE SEQUENCE [LARGE SCALE GENOMIC DNA]</scope>
    <source>
        <strain evidence="11">H 168 / OCM 544 / DSM 9562</strain>
    </source>
</reference>
<dbReference type="SMART" id="SM00382">
    <property type="entry name" value="AAA"/>
    <property type="match status" value="1"/>
</dbReference>
<dbReference type="PANTHER" id="PTHR43394">
    <property type="entry name" value="ATP-DEPENDENT PERMEASE MDL1, MITOCHONDRIAL"/>
    <property type="match status" value="1"/>
</dbReference>
<dbReference type="STRING" id="373903.Hore_18960"/>
<dbReference type="InterPro" id="IPR011527">
    <property type="entry name" value="ABC1_TM_dom"/>
</dbReference>
<dbReference type="SUPFAM" id="SSF90123">
    <property type="entry name" value="ABC transporter transmembrane region"/>
    <property type="match status" value="1"/>
</dbReference>
<accession>B8CZC5</accession>
<evidence type="ECO:0000256" key="2">
    <source>
        <dbReference type="ARBA" id="ARBA00022692"/>
    </source>
</evidence>
<dbReference type="Pfam" id="PF00005">
    <property type="entry name" value="ABC_tran"/>
    <property type="match status" value="1"/>
</dbReference>
<dbReference type="Proteomes" id="UP000000719">
    <property type="component" value="Chromosome"/>
</dbReference>
<dbReference type="CDD" id="cd03251">
    <property type="entry name" value="ABCC_MsbA"/>
    <property type="match status" value="1"/>
</dbReference>
<dbReference type="InterPro" id="IPR003439">
    <property type="entry name" value="ABC_transporter-like_ATP-bd"/>
</dbReference>
<comment type="subcellular location">
    <subcellularLocation>
        <location evidence="1">Cell membrane</location>
        <topology evidence="1">Multi-pass membrane protein</topology>
    </subcellularLocation>
</comment>
<dbReference type="KEGG" id="hor:Hore_18960"/>
<organism evidence="10 11">
    <name type="scientific">Halothermothrix orenii (strain H 168 / OCM 544 / DSM 9562)</name>
    <dbReference type="NCBI Taxonomy" id="373903"/>
    <lineage>
        <taxon>Bacteria</taxon>
        <taxon>Bacillati</taxon>
        <taxon>Bacillota</taxon>
        <taxon>Clostridia</taxon>
        <taxon>Halanaerobiales</taxon>
        <taxon>Halothermotrichaceae</taxon>
        <taxon>Halothermothrix</taxon>
    </lineage>
</organism>
<keyword evidence="11" id="KW-1185">Reference proteome</keyword>
<evidence type="ECO:0000256" key="7">
    <source>
        <dbReference type="SAM" id="Phobius"/>
    </source>
</evidence>
<dbReference type="eggNOG" id="COG1132">
    <property type="taxonomic scope" value="Bacteria"/>
</dbReference>
<dbReference type="PROSITE" id="PS50893">
    <property type="entry name" value="ABC_TRANSPORTER_2"/>
    <property type="match status" value="1"/>
</dbReference>
<keyword evidence="3" id="KW-0547">Nucleotide-binding</keyword>
<dbReference type="InterPro" id="IPR027417">
    <property type="entry name" value="P-loop_NTPase"/>
</dbReference>
<evidence type="ECO:0000259" key="9">
    <source>
        <dbReference type="PROSITE" id="PS50929"/>
    </source>
</evidence>
<feature type="domain" description="ABC transporter" evidence="8">
    <location>
        <begin position="317"/>
        <end position="551"/>
    </location>
</feature>
<dbReference type="FunFam" id="3.40.50.300:FF:000218">
    <property type="entry name" value="Multidrug ABC transporter ATP-binding protein"/>
    <property type="match status" value="1"/>
</dbReference>
<feature type="transmembrane region" description="Helical" evidence="7">
    <location>
        <begin position="219"/>
        <end position="244"/>
    </location>
</feature>
<sequence>MLFHAGITIFFVDVFKNFIKTVITGVGAGEKGLTDLAKLAIVMIVIFFVKGIVYYGQRYLVSYVSHKAIRDIRNDLYAHLQNLSLSFFNKNKTGEMISRVTNDVNRLQSAIVNGTISVFYQVVVFILGIGYLFILNPRLTMFLIIVLPAMTYLLSRFNKKIRRVSKNVQMKIADVSDVLQETLSAIRVVKSFCREDYEFKRFSSENEANFRAKVKTAQYGAILTPSIEFLAAMAFTAILWYGGYEVLKGRMDPSELITFFLTLLYLTTPLKSLSKLSSTIQQALAAAERIFETMDIDTHIEKETEKTRALTEVEGKIEFKNVTFGYNENEPVLKNINLTANPGESIALVGPSGAGKTTLVDLIPRFYDPVEGKVLLDGIDIKKINLTSLRENIGIVPQETVLFSGTVYENIAYGNLDATEEEIIRAAKAANAHDFIINFKKGYHTVIGERGVGLSGGQRQRIAIARAILKNPRILIFDEATSALDAESEALVQDALNKLMKNRTTFIIAHRLSTIKNADRIVVISDGEIVDQGTHSELMAKKGLYYNLYQGNFQED</sequence>
<evidence type="ECO:0000256" key="1">
    <source>
        <dbReference type="ARBA" id="ARBA00004651"/>
    </source>
</evidence>
<feature type="transmembrane region" description="Helical" evidence="7">
    <location>
        <begin position="139"/>
        <end position="157"/>
    </location>
</feature>
<evidence type="ECO:0000256" key="3">
    <source>
        <dbReference type="ARBA" id="ARBA00022741"/>
    </source>
</evidence>
<feature type="transmembrane region" description="Helical" evidence="7">
    <location>
        <begin position="110"/>
        <end position="133"/>
    </location>
</feature>
<evidence type="ECO:0000256" key="5">
    <source>
        <dbReference type="ARBA" id="ARBA00022989"/>
    </source>
</evidence>
<evidence type="ECO:0000313" key="11">
    <source>
        <dbReference type="Proteomes" id="UP000000719"/>
    </source>
</evidence>
<evidence type="ECO:0000256" key="6">
    <source>
        <dbReference type="ARBA" id="ARBA00023136"/>
    </source>
</evidence>
<dbReference type="EMBL" id="CP001098">
    <property type="protein sequence ID" value="ACL70644.1"/>
    <property type="molecule type" value="Genomic_DNA"/>
</dbReference>
<evidence type="ECO:0000313" key="10">
    <source>
        <dbReference type="EMBL" id="ACL70644.1"/>
    </source>
</evidence>
<dbReference type="Pfam" id="PF00664">
    <property type="entry name" value="ABC_membrane"/>
    <property type="match status" value="1"/>
</dbReference>
<dbReference type="OrthoDB" id="9762517at2"/>
<dbReference type="PANTHER" id="PTHR43394:SF1">
    <property type="entry name" value="ATP-BINDING CASSETTE SUB-FAMILY B MEMBER 10, MITOCHONDRIAL"/>
    <property type="match status" value="1"/>
</dbReference>
<dbReference type="InterPro" id="IPR017871">
    <property type="entry name" value="ABC_transporter-like_CS"/>
</dbReference>
<dbReference type="PROSITE" id="PS50929">
    <property type="entry name" value="ABC_TM1F"/>
    <property type="match status" value="1"/>
</dbReference>
<feature type="transmembrane region" description="Helical" evidence="7">
    <location>
        <begin position="36"/>
        <end position="56"/>
    </location>
</feature>
<keyword evidence="4" id="KW-0067">ATP-binding</keyword>